<feature type="binding site" evidence="5">
    <location>
        <position position="60"/>
    </location>
    <ligand>
        <name>substrate</name>
    </ligand>
</feature>
<organism evidence="8 9">
    <name type="scientific">Paramylibacter kogurei</name>
    <dbReference type="NCBI Taxonomy" id="1889778"/>
    <lineage>
        <taxon>Bacteria</taxon>
        <taxon>Pseudomonadati</taxon>
        <taxon>Pseudomonadota</taxon>
        <taxon>Alphaproteobacteria</taxon>
        <taxon>Rhodobacterales</taxon>
        <taxon>Paracoccaceae</taxon>
        <taxon>Paramylibacter</taxon>
    </lineage>
</organism>
<evidence type="ECO:0000256" key="1">
    <source>
        <dbReference type="ARBA" id="ARBA00022723"/>
    </source>
</evidence>
<dbReference type="GO" id="GO:0005737">
    <property type="term" value="C:cytoplasm"/>
    <property type="evidence" value="ECO:0007669"/>
    <property type="project" value="TreeGrafter"/>
</dbReference>
<feature type="binding site" evidence="6">
    <location>
        <position position="119"/>
    </location>
    <ligand>
        <name>Fe cation</name>
        <dbReference type="ChEBI" id="CHEBI:24875"/>
        <note>catalytic</note>
    </ligand>
</feature>
<keyword evidence="9" id="KW-1185">Reference proteome</keyword>
<dbReference type="GO" id="GO:0035515">
    <property type="term" value="F:oxidative RNA demethylase activity"/>
    <property type="evidence" value="ECO:0007669"/>
    <property type="project" value="TreeGrafter"/>
</dbReference>
<keyword evidence="2 8" id="KW-0223">Dioxygenase</keyword>
<keyword evidence="1 6" id="KW-0479">Metal-binding</keyword>
<evidence type="ECO:0000256" key="6">
    <source>
        <dbReference type="PIRSR" id="PIRSR604574-2"/>
    </source>
</evidence>
<dbReference type="GO" id="GO:0035516">
    <property type="term" value="F:broad specificity oxidative DNA demethylase activity"/>
    <property type="evidence" value="ECO:0007669"/>
    <property type="project" value="TreeGrafter"/>
</dbReference>
<evidence type="ECO:0000256" key="2">
    <source>
        <dbReference type="ARBA" id="ARBA00022964"/>
    </source>
</evidence>
<dbReference type="Gene3D" id="2.60.120.590">
    <property type="entry name" value="Alpha-ketoglutarate-dependent dioxygenase AlkB-like"/>
    <property type="match status" value="1"/>
</dbReference>
<keyword evidence="3" id="KW-0560">Oxidoreductase</keyword>
<feature type="binding site" evidence="5">
    <location>
        <begin position="191"/>
        <end position="197"/>
    </location>
    <ligand>
        <name>2-oxoglutarate</name>
        <dbReference type="ChEBI" id="CHEBI:16810"/>
    </ligand>
</feature>
<name>A0A2G5KC31_9RHOB</name>
<sequence>MPFLDLAGFQVYKSYLSSADQQQLATDLRQVVSAAPMFSPSVKTGAQMSVRMSAAGKYGWHSDASGYRYIDHHPNGTAWPDIPDSVLSIWQNLVSTSREPDCCLINFYGEGAKMGLHQDNDEADYSYPVLSISLGDSALFRVGGTQRGGKTQSIWLDSGDVVVMGGDARLAYHGVDRIKFASSRLFNAHGRLNLTLRVVD</sequence>
<feature type="domain" description="Fe2OG dioxygenase" evidence="7">
    <location>
        <begin position="99"/>
        <end position="200"/>
    </location>
</feature>
<feature type="binding site" evidence="5">
    <location>
        <begin position="106"/>
        <end position="108"/>
    </location>
    <ligand>
        <name>2-oxoglutarate</name>
        <dbReference type="ChEBI" id="CHEBI:16810"/>
    </ligand>
</feature>
<dbReference type="GO" id="GO:0035513">
    <property type="term" value="P:oxidative RNA demethylation"/>
    <property type="evidence" value="ECO:0007669"/>
    <property type="project" value="TreeGrafter"/>
</dbReference>
<dbReference type="AlphaFoldDB" id="A0A2G5KC31"/>
<feature type="binding site" evidence="6">
    <location>
        <position position="117"/>
    </location>
    <ligand>
        <name>Fe cation</name>
        <dbReference type="ChEBI" id="CHEBI:24875"/>
        <note>catalytic</note>
    </ligand>
</feature>
<protein>
    <submittedName>
        <fullName evidence="8">Alkylated DNA repair dioxygenase</fullName>
    </submittedName>
</protein>
<feature type="binding site" evidence="6">
    <location>
        <position position="173"/>
    </location>
    <ligand>
        <name>Fe cation</name>
        <dbReference type="ChEBI" id="CHEBI:24875"/>
        <note>catalytic</note>
    </ligand>
</feature>
<evidence type="ECO:0000313" key="9">
    <source>
        <dbReference type="Proteomes" id="UP000231516"/>
    </source>
</evidence>
<accession>A0A2G5KC31</accession>
<dbReference type="OrthoDB" id="9796932at2"/>
<feature type="binding site" evidence="5">
    <location>
        <position position="121"/>
    </location>
    <ligand>
        <name>substrate</name>
    </ligand>
</feature>
<evidence type="ECO:0000256" key="4">
    <source>
        <dbReference type="ARBA" id="ARBA00023004"/>
    </source>
</evidence>
<dbReference type="GO" id="GO:0008198">
    <property type="term" value="F:ferrous iron binding"/>
    <property type="evidence" value="ECO:0007669"/>
    <property type="project" value="TreeGrafter"/>
</dbReference>
<feature type="binding site" evidence="5">
    <location>
        <position position="147"/>
    </location>
    <ligand>
        <name>substrate</name>
    </ligand>
</feature>
<evidence type="ECO:0000256" key="3">
    <source>
        <dbReference type="ARBA" id="ARBA00023002"/>
    </source>
</evidence>
<dbReference type="InterPro" id="IPR004574">
    <property type="entry name" value="Alkb"/>
</dbReference>
<dbReference type="Proteomes" id="UP000231516">
    <property type="component" value="Unassembled WGS sequence"/>
</dbReference>
<dbReference type="PROSITE" id="PS51471">
    <property type="entry name" value="FE2OG_OXY"/>
    <property type="match status" value="1"/>
</dbReference>
<gene>
    <name evidence="8" type="ORF">BFP76_11955</name>
</gene>
<dbReference type="PANTHER" id="PTHR16557:SF2">
    <property type="entry name" value="NUCLEIC ACID DIOXYGENASE ALKBH1"/>
    <property type="match status" value="1"/>
</dbReference>
<comment type="cofactor">
    <cofactor evidence="6">
        <name>Fe(2+)</name>
        <dbReference type="ChEBI" id="CHEBI:29033"/>
    </cofactor>
    <text evidence="6">Binds 1 Fe(2+) ion per subunit.</text>
</comment>
<dbReference type="PANTHER" id="PTHR16557">
    <property type="entry name" value="ALKYLATED DNA REPAIR PROTEIN ALKB-RELATED"/>
    <property type="match status" value="1"/>
</dbReference>
<dbReference type="InterPro" id="IPR005123">
    <property type="entry name" value="Oxoglu/Fe-dep_dioxygenase_dom"/>
</dbReference>
<dbReference type="InterPro" id="IPR027450">
    <property type="entry name" value="AlkB-like"/>
</dbReference>
<keyword evidence="4 6" id="KW-0408">Iron</keyword>
<dbReference type="EMBL" id="MDGM01000003">
    <property type="protein sequence ID" value="PIB26602.1"/>
    <property type="molecule type" value="Genomic_DNA"/>
</dbReference>
<reference evidence="8 9" key="1">
    <citation type="submission" date="2016-08" db="EMBL/GenBank/DDBJ databases">
        <title>Draft genome of Amylibacter sp. strain 4G11.</title>
        <authorList>
            <person name="Wong S.-K."/>
            <person name="Hamasaki K."/>
            <person name="Yoshizawa S."/>
        </authorList>
    </citation>
    <scope>NUCLEOTIDE SEQUENCE [LARGE SCALE GENOMIC DNA]</scope>
    <source>
        <strain evidence="8 9">4G11</strain>
    </source>
</reference>
<dbReference type="RefSeq" id="WP_099591428.1">
    <property type="nucleotide sequence ID" value="NZ_MDGM01000003.1"/>
</dbReference>
<proteinExistence type="predicted"/>
<evidence type="ECO:0000259" key="7">
    <source>
        <dbReference type="PROSITE" id="PS51471"/>
    </source>
</evidence>
<feature type="binding site" evidence="5">
    <location>
        <begin position="67"/>
        <end position="69"/>
    </location>
    <ligand>
        <name>substrate</name>
    </ligand>
</feature>
<dbReference type="Pfam" id="PF13532">
    <property type="entry name" value="2OG-FeII_Oxy_2"/>
    <property type="match status" value="1"/>
</dbReference>
<comment type="caution">
    <text evidence="8">The sequence shown here is derived from an EMBL/GenBank/DDBJ whole genome shotgun (WGS) entry which is preliminary data.</text>
</comment>
<dbReference type="InterPro" id="IPR037151">
    <property type="entry name" value="AlkB-like_sf"/>
</dbReference>
<evidence type="ECO:0000256" key="5">
    <source>
        <dbReference type="PIRSR" id="PIRSR604574-1"/>
    </source>
</evidence>
<evidence type="ECO:0000313" key="8">
    <source>
        <dbReference type="EMBL" id="PIB26602.1"/>
    </source>
</evidence>
<dbReference type="SUPFAM" id="SSF51197">
    <property type="entry name" value="Clavaminate synthase-like"/>
    <property type="match status" value="1"/>
</dbReference>